<feature type="region of interest" description="Disordered" evidence="10">
    <location>
        <begin position="1"/>
        <end position="21"/>
    </location>
</feature>
<comment type="function">
    <text evidence="9">Essential for recycling GMP and indirectly, cGMP.</text>
</comment>
<dbReference type="HAMAP" id="MF_00328">
    <property type="entry name" value="Guanylate_kinase"/>
    <property type="match status" value="1"/>
</dbReference>
<dbReference type="AlphaFoldDB" id="A0A286R9L3"/>
<evidence type="ECO:0000259" key="11">
    <source>
        <dbReference type="PROSITE" id="PS50052"/>
    </source>
</evidence>
<dbReference type="Gene3D" id="3.40.50.300">
    <property type="entry name" value="P-loop containing nucleotide triphosphate hydrolases"/>
    <property type="match status" value="1"/>
</dbReference>
<keyword evidence="4 9" id="KW-0808">Transferase</keyword>
<feature type="region of interest" description="Disordered" evidence="10">
    <location>
        <begin position="206"/>
        <end position="229"/>
    </location>
</feature>
<feature type="binding site" evidence="9">
    <location>
        <begin position="22"/>
        <end position="29"/>
    </location>
    <ligand>
        <name>ATP</name>
        <dbReference type="ChEBI" id="CHEBI:30616"/>
    </ligand>
</feature>
<dbReference type="GO" id="GO:0005524">
    <property type="term" value="F:ATP binding"/>
    <property type="evidence" value="ECO:0007669"/>
    <property type="project" value="UniProtKB-UniRule"/>
</dbReference>
<dbReference type="GO" id="GO:0004385">
    <property type="term" value="F:GMP kinase activity"/>
    <property type="evidence" value="ECO:0007669"/>
    <property type="project" value="UniProtKB-UniRule"/>
</dbReference>
<dbReference type="PANTHER" id="PTHR23117">
    <property type="entry name" value="GUANYLATE KINASE-RELATED"/>
    <property type="match status" value="1"/>
</dbReference>
<comment type="subcellular location">
    <subcellularLocation>
        <location evidence="9">Cytoplasm</location>
    </subcellularLocation>
</comment>
<evidence type="ECO:0000256" key="8">
    <source>
        <dbReference type="ARBA" id="ARBA00030128"/>
    </source>
</evidence>
<dbReference type="Pfam" id="PF00625">
    <property type="entry name" value="Guanylate_kin"/>
    <property type="match status" value="1"/>
</dbReference>
<organism evidence="12 13">
    <name type="scientific">Thermogutta terrifontis</name>
    <dbReference type="NCBI Taxonomy" id="1331910"/>
    <lineage>
        <taxon>Bacteria</taxon>
        <taxon>Pseudomonadati</taxon>
        <taxon>Planctomycetota</taxon>
        <taxon>Planctomycetia</taxon>
        <taxon>Pirellulales</taxon>
        <taxon>Thermoguttaceae</taxon>
        <taxon>Thermogutta</taxon>
    </lineage>
</organism>
<proteinExistence type="inferred from homology"/>
<dbReference type="SMART" id="SM00072">
    <property type="entry name" value="GuKc"/>
    <property type="match status" value="1"/>
</dbReference>
<feature type="domain" description="Guanylate kinase-like" evidence="11">
    <location>
        <begin position="15"/>
        <end position="196"/>
    </location>
</feature>
<evidence type="ECO:0000256" key="2">
    <source>
        <dbReference type="ARBA" id="ARBA00012961"/>
    </source>
</evidence>
<gene>
    <name evidence="9" type="primary">gmk</name>
    <name evidence="12" type="ORF">THTE_0049</name>
</gene>
<evidence type="ECO:0000256" key="1">
    <source>
        <dbReference type="ARBA" id="ARBA00005790"/>
    </source>
</evidence>
<dbReference type="EMBL" id="CP018477">
    <property type="protein sequence ID" value="ASV72651.1"/>
    <property type="molecule type" value="Genomic_DNA"/>
</dbReference>
<dbReference type="CDD" id="cd00071">
    <property type="entry name" value="GMPK"/>
    <property type="match status" value="1"/>
</dbReference>
<dbReference type="EC" id="2.7.4.8" evidence="2 9"/>
<evidence type="ECO:0000256" key="7">
    <source>
        <dbReference type="ARBA" id="ARBA00022840"/>
    </source>
</evidence>
<dbReference type="InterPro" id="IPR008144">
    <property type="entry name" value="Guanylate_kin-like_dom"/>
</dbReference>
<keyword evidence="9" id="KW-0963">Cytoplasm</keyword>
<evidence type="ECO:0000256" key="6">
    <source>
        <dbReference type="ARBA" id="ARBA00022777"/>
    </source>
</evidence>
<keyword evidence="6 9" id="KW-0418">Kinase</keyword>
<dbReference type="InterPro" id="IPR008145">
    <property type="entry name" value="GK/Ca_channel_bsu"/>
</dbReference>
<reference evidence="12 13" key="1">
    <citation type="journal article" name="Front. Microbiol.">
        <title>Sugar Metabolism of the First Thermophilic Planctomycete Thermogutta terrifontis: Comparative Genomic and Transcriptomic Approaches.</title>
        <authorList>
            <person name="Elcheninov A.G."/>
            <person name="Menzel P."/>
            <person name="Gudbergsdottir S.R."/>
            <person name="Slesarev A.I."/>
            <person name="Kadnikov V.V."/>
            <person name="Krogh A."/>
            <person name="Bonch-Osmolovskaya E.A."/>
            <person name="Peng X."/>
            <person name="Kublanov I.V."/>
        </authorList>
    </citation>
    <scope>NUCLEOTIDE SEQUENCE [LARGE SCALE GENOMIC DNA]</scope>
    <source>
        <strain evidence="12 13">R1</strain>
    </source>
</reference>
<dbReference type="GO" id="GO:0005829">
    <property type="term" value="C:cytosol"/>
    <property type="evidence" value="ECO:0007669"/>
    <property type="project" value="TreeGrafter"/>
</dbReference>
<evidence type="ECO:0000256" key="10">
    <source>
        <dbReference type="SAM" id="MobiDB-lite"/>
    </source>
</evidence>
<comment type="similarity">
    <text evidence="1 9">Belongs to the guanylate kinase family.</text>
</comment>
<keyword evidence="13" id="KW-1185">Reference proteome</keyword>
<evidence type="ECO:0000256" key="3">
    <source>
        <dbReference type="ARBA" id="ARBA00016296"/>
    </source>
</evidence>
<feature type="compositionally biased region" description="Basic and acidic residues" evidence="10">
    <location>
        <begin position="219"/>
        <end position="229"/>
    </location>
</feature>
<dbReference type="PANTHER" id="PTHR23117:SF13">
    <property type="entry name" value="GUANYLATE KINASE"/>
    <property type="match status" value="1"/>
</dbReference>
<dbReference type="PROSITE" id="PS50052">
    <property type="entry name" value="GUANYLATE_KINASE_2"/>
    <property type="match status" value="1"/>
</dbReference>
<dbReference type="InterPro" id="IPR027417">
    <property type="entry name" value="P-loop_NTPase"/>
</dbReference>
<keyword evidence="7 9" id="KW-0067">ATP-binding</keyword>
<evidence type="ECO:0000313" key="13">
    <source>
        <dbReference type="Proteomes" id="UP000215086"/>
    </source>
</evidence>
<dbReference type="Proteomes" id="UP000215086">
    <property type="component" value="Chromosome"/>
</dbReference>
<accession>A0A286R9L3</accession>
<sequence length="229" mass="25876">MSNDRPLQGPENRPGRIVILSGPSGVGKTTVANRLLAESPVPLVRSVSATTRPRRPEEIDGVHYRFFTPEEFERLRQAGAFLECFQVFDDGHWYGTLKEPILSALQSGKWVLLVIDVRGALTVQEQFPDAVSIFLLPTSWEELEQRLRGRGTEPEEVVRLRLERAAEELRLSERYRYRVVNDRLEDTVRAICDILRKEAGITADVGESGQPVLSQSETGGERHVRGTER</sequence>
<dbReference type="SUPFAM" id="SSF52540">
    <property type="entry name" value="P-loop containing nucleoside triphosphate hydrolases"/>
    <property type="match status" value="1"/>
</dbReference>
<comment type="catalytic activity">
    <reaction evidence="9">
        <text>GMP + ATP = GDP + ADP</text>
        <dbReference type="Rhea" id="RHEA:20780"/>
        <dbReference type="ChEBI" id="CHEBI:30616"/>
        <dbReference type="ChEBI" id="CHEBI:58115"/>
        <dbReference type="ChEBI" id="CHEBI:58189"/>
        <dbReference type="ChEBI" id="CHEBI:456216"/>
        <dbReference type="EC" id="2.7.4.8"/>
    </reaction>
</comment>
<protein>
    <recommendedName>
        <fullName evidence="3 9">Guanylate kinase</fullName>
        <ecNumber evidence="2 9">2.7.4.8</ecNumber>
    </recommendedName>
    <alternativeName>
        <fullName evidence="8 9">GMP kinase</fullName>
    </alternativeName>
</protein>
<evidence type="ECO:0000256" key="5">
    <source>
        <dbReference type="ARBA" id="ARBA00022741"/>
    </source>
</evidence>
<evidence type="ECO:0000256" key="9">
    <source>
        <dbReference type="HAMAP-Rule" id="MF_00328"/>
    </source>
</evidence>
<dbReference type="NCBIfam" id="TIGR03263">
    <property type="entry name" value="guanyl_kin"/>
    <property type="match status" value="1"/>
</dbReference>
<name>A0A286R9L3_9BACT</name>
<evidence type="ECO:0000256" key="4">
    <source>
        <dbReference type="ARBA" id="ARBA00022679"/>
    </source>
</evidence>
<dbReference type="InterPro" id="IPR017665">
    <property type="entry name" value="Guanylate_kinase"/>
</dbReference>
<dbReference type="KEGG" id="ttf:THTE_0049"/>
<dbReference type="OrthoDB" id="9808150at2"/>
<dbReference type="RefSeq" id="WP_095413532.1">
    <property type="nucleotide sequence ID" value="NZ_CP018477.1"/>
</dbReference>
<evidence type="ECO:0000313" key="12">
    <source>
        <dbReference type="EMBL" id="ASV72651.1"/>
    </source>
</evidence>
<keyword evidence="5 9" id="KW-0547">Nucleotide-binding</keyword>